<evidence type="ECO:0000313" key="2">
    <source>
        <dbReference type="EMBL" id="CAJ1392744.1"/>
    </source>
</evidence>
<dbReference type="Proteomes" id="UP001178507">
    <property type="component" value="Unassembled WGS sequence"/>
</dbReference>
<name>A0AA36N5C3_9DINO</name>
<evidence type="ECO:0000313" key="1">
    <source>
        <dbReference type="EMBL" id="CAJ1378982.1"/>
    </source>
</evidence>
<dbReference type="EMBL" id="CAUJNA010000585">
    <property type="protein sequence ID" value="CAJ1378982.1"/>
    <property type="molecule type" value="Genomic_DNA"/>
</dbReference>
<comment type="caution">
    <text evidence="3">The sequence shown here is derived from an EMBL/GenBank/DDBJ whole genome shotgun (WGS) entry which is preliminary data.</text>
</comment>
<sequence>QPETALRAAIVADLDVARQGLEEHRGRLRQALDDGVKDLDGLATLSSELQAKCQFFDKIVKDLRKFCQG</sequence>
<organism evidence="3 4">
    <name type="scientific">Effrenium voratum</name>
    <dbReference type="NCBI Taxonomy" id="2562239"/>
    <lineage>
        <taxon>Eukaryota</taxon>
        <taxon>Sar</taxon>
        <taxon>Alveolata</taxon>
        <taxon>Dinophyceae</taxon>
        <taxon>Suessiales</taxon>
        <taxon>Symbiodiniaceae</taxon>
        <taxon>Effrenium</taxon>
    </lineage>
</organism>
<dbReference type="EMBL" id="CAUJNA010002397">
    <property type="protein sequence ID" value="CAJ1392744.1"/>
    <property type="molecule type" value="Genomic_DNA"/>
</dbReference>
<gene>
    <name evidence="2" type="ORF">EVOR1521_LOCUS17761</name>
    <name evidence="3" type="ORF">EVOR1521_LOCUS17961</name>
    <name evidence="1" type="ORF">EVOR1521_LOCUS7355</name>
</gene>
<evidence type="ECO:0000313" key="3">
    <source>
        <dbReference type="EMBL" id="CAJ1393009.1"/>
    </source>
</evidence>
<evidence type="ECO:0000313" key="4">
    <source>
        <dbReference type="Proteomes" id="UP001178507"/>
    </source>
</evidence>
<keyword evidence="4" id="KW-1185">Reference proteome</keyword>
<reference evidence="3" key="1">
    <citation type="submission" date="2023-08" db="EMBL/GenBank/DDBJ databases">
        <authorList>
            <person name="Chen Y."/>
            <person name="Shah S."/>
            <person name="Dougan E. K."/>
            <person name="Thang M."/>
            <person name="Chan C."/>
        </authorList>
    </citation>
    <scope>NUCLEOTIDE SEQUENCE</scope>
</reference>
<proteinExistence type="predicted"/>
<feature type="non-terminal residue" evidence="3">
    <location>
        <position position="1"/>
    </location>
</feature>
<dbReference type="EMBL" id="CAUJNA010002452">
    <property type="protein sequence ID" value="CAJ1393009.1"/>
    <property type="molecule type" value="Genomic_DNA"/>
</dbReference>
<dbReference type="AlphaFoldDB" id="A0AA36N5C3"/>
<accession>A0AA36N5C3</accession>
<protein>
    <submittedName>
        <fullName evidence="3">Uncharacterized protein</fullName>
    </submittedName>
</protein>